<comment type="subcellular location">
    <subcellularLocation>
        <location evidence="1">Chromosome</location>
    </subcellularLocation>
    <subcellularLocation>
        <location evidence="2">Cytoplasm</location>
    </subcellularLocation>
</comment>
<dbReference type="GO" id="GO:0003677">
    <property type="term" value="F:DNA binding"/>
    <property type="evidence" value="ECO:0007669"/>
    <property type="project" value="UniProtKB-KW"/>
</dbReference>
<dbReference type="InterPro" id="IPR009072">
    <property type="entry name" value="Histone-fold"/>
</dbReference>
<evidence type="ECO:0000256" key="2">
    <source>
        <dbReference type="ARBA" id="ARBA00004496"/>
    </source>
</evidence>
<evidence type="ECO:0000259" key="8">
    <source>
        <dbReference type="Pfam" id="PF00808"/>
    </source>
</evidence>
<dbReference type="Proteomes" id="UP000070257">
    <property type="component" value="Unassembled WGS sequence"/>
</dbReference>
<dbReference type="Gene3D" id="1.10.20.10">
    <property type="entry name" value="Histone, subunit A"/>
    <property type="match status" value="1"/>
</dbReference>
<feature type="region of interest" description="Disordered" evidence="7">
    <location>
        <begin position="1"/>
        <end position="23"/>
    </location>
</feature>
<dbReference type="AlphaFoldDB" id="A0A656YWZ7"/>
<reference evidence="9 10" key="1">
    <citation type="journal article" date="2016" name="Sci. Rep.">
        <title>Metabolic traits of an uncultured archaeal lineage -MSBL1- from brine pools of the Red Sea.</title>
        <authorList>
            <person name="Mwirichia R."/>
            <person name="Alam I."/>
            <person name="Rashid M."/>
            <person name="Vinu M."/>
            <person name="Ba-Alawi W."/>
            <person name="Anthony Kamau A."/>
            <person name="Kamanda Ngugi D."/>
            <person name="Goker M."/>
            <person name="Klenk H.P."/>
            <person name="Bajic V."/>
            <person name="Stingl U."/>
        </authorList>
    </citation>
    <scope>NUCLEOTIDE SEQUENCE [LARGE SCALE GENOMIC DNA]</scope>
    <source>
        <strain evidence="9">SCGC-AAA259J03</strain>
    </source>
</reference>
<evidence type="ECO:0000256" key="5">
    <source>
        <dbReference type="ARBA" id="ARBA00022490"/>
    </source>
</evidence>
<sequence length="62" mass="6930">MAAVNRIIRRSGGQRDSESAAEELAEVFEEKSLEIVSEVTTMAEHAGRKTVRDEDVRLAVRE</sequence>
<evidence type="ECO:0000256" key="4">
    <source>
        <dbReference type="ARBA" id="ARBA00022454"/>
    </source>
</evidence>
<organism evidence="9 10">
    <name type="scientific">candidate division MSBL1 archaeon SCGC-AAA259J03</name>
    <dbReference type="NCBI Taxonomy" id="1698269"/>
    <lineage>
        <taxon>Archaea</taxon>
        <taxon>Methanobacteriati</taxon>
        <taxon>Methanobacteriota</taxon>
        <taxon>candidate division MSBL1</taxon>
    </lineage>
</organism>
<keyword evidence="4" id="KW-0158">Chromosome</keyword>
<evidence type="ECO:0000256" key="6">
    <source>
        <dbReference type="ARBA" id="ARBA00023125"/>
    </source>
</evidence>
<comment type="similarity">
    <text evidence="3">Belongs to the archaeal histone HMF family.</text>
</comment>
<dbReference type="EMBL" id="LHXT01000007">
    <property type="protein sequence ID" value="KXA98750.1"/>
    <property type="molecule type" value="Genomic_DNA"/>
</dbReference>
<evidence type="ECO:0000256" key="7">
    <source>
        <dbReference type="SAM" id="MobiDB-lite"/>
    </source>
</evidence>
<dbReference type="PANTHER" id="PTHR47828">
    <property type="entry name" value="ARCHAEAL HISTONE A"/>
    <property type="match status" value="1"/>
</dbReference>
<feature type="domain" description="Transcription factor CBF/NF-Y/archaeal histone" evidence="8">
    <location>
        <begin position="1"/>
        <end position="60"/>
    </location>
</feature>
<protein>
    <submittedName>
        <fullName evidence="9">Histone</fullName>
    </submittedName>
</protein>
<keyword evidence="10" id="KW-1185">Reference proteome</keyword>
<evidence type="ECO:0000256" key="1">
    <source>
        <dbReference type="ARBA" id="ARBA00004286"/>
    </source>
</evidence>
<dbReference type="GO" id="GO:0005694">
    <property type="term" value="C:chromosome"/>
    <property type="evidence" value="ECO:0007669"/>
    <property type="project" value="UniProtKB-SubCell"/>
</dbReference>
<evidence type="ECO:0000313" key="10">
    <source>
        <dbReference type="Proteomes" id="UP000070257"/>
    </source>
</evidence>
<evidence type="ECO:0000256" key="3">
    <source>
        <dbReference type="ARBA" id="ARBA00008264"/>
    </source>
</evidence>
<evidence type="ECO:0000313" key="9">
    <source>
        <dbReference type="EMBL" id="KXA98750.1"/>
    </source>
</evidence>
<dbReference type="NCBIfam" id="NF043032">
    <property type="entry name" value="archaea_histone"/>
    <property type="match status" value="1"/>
</dbReference>
<comment type="caution">
    <text evidence="9">The sequence shown here is derived from an EMBL/GenBank/DDBJ whole genome shotgun (WGS) entry which is preliminary data.</text>
</comment>
<dbReference type="Pfam" id="PF00808">
    <property type="entry name" value="CBFD_NFYB_HMF"/>
    <property type="match status" value="1"/>
</dbReference>
<keyword evidence="5" id="KW-0963">Cytoplasm</keyword>
<name>A0A656YWZ7_9EURY</name>
<dbReference type="InterPro" id="IPR003958">
    <property type="entry name" value="CBFA_NFYB_domain"/>
</dbReference>
<dbReference type="PANTHER" id="PTHR47828:SF1">
    <property type="entry name" value="ARCHAEAL HISTONE A"/>
    <property type="match status" value="1"/>
</dbReference>
<accession>A0A656YWZ7</accession>
<dbReference type="GO" id="GO:0005737">
    <property type="term" value="C:cytoplasm"/>
    <property type="evidence" value="ECO:0007669"/>
    <property type="project" value="UniProtKB-SubCell"/>
</dbReference>
<dbReference type="CDD" id="cd22909">
    <property type="entry name" value="HFD_archaea_histone-like"/>
    <property type="match status" value="1"/>
</dbReference>
<keyword evidence="6" id="KW-0238">DNA-binding</keyword>
<proteinExistence type="inferred from homology"/>
<dbReference type="GO" id="GO:0046982">
    <property type="term" value="F:protein heterodimerization activity"/>
    <property type="evidence" value="ECO:0007669"/>
    <property type="project" value="InterPro"/>
</dbReference>
<dbReference type="InterPro" id="IPR050947">
    <property type="entry name" value="Archaeal_histone_HMF"/>
</dbReference>
<gene>
    <name evidence="9" type="ORF">AKJ39_00975</name>
</gene>
<dbReference type="InterPro" id="IPR050004">
    <property type="entry name" value="HmfB-like"/>
</dbReference>
<dbReference type="SUPFAM" id="SSF47113">
    <property type="entry name" value="Histone-fold"/>
    <property type="match status" value="1"/>
</dbReference>